<organism evidence="10 11">
    <name type="scientific">Mauremys mutica</name>
    <name type="common">yellowpond turtle</name>
    <dbReference type="NCBI Taxonomy" id="74926"/>
    <lineage>
        <taxon>Eukaryota</taxon>
        <taxon>Metazoa</taxon>
        <taxon>Chordata</taxon>
        <taxon>Craniata</taxon>
        <taxon>Vertebrata</taxon>
        <taxon>Euteleostomi</taxon>
        <taxon>Archelosauria</taxon>
        <taxon>Testudinata</taxon>
        <taxon>Testudines</taxon>
        <taxon>Cryptodira</taxon>
        <taxon>Durocryptodira</taxon>
        <taxon>Testudinoidea</taxon>
        <taxon>Geoemydidae</taxon>
        <taxon>Geoemydinae</taxon>
        <taxon>Mauremys</taxon>
    </lineage>
</organism>
<evidence type="ECO:0000256" key="2">
    <source>
        <dbReference type="ARBA" id="ARBA00022490"/>
    </source>
</evidence>
<dbReference type="Proteomes" id="UP000827986">
    <property type="component" value="Unassembled WGS sequence"/>
</dbReference>
<accession>A0A9D3XE49</accession>
<name>A0A9D3XE49_9SAUR</name>
<evidence type="ECO:0000259" key="9">
    <source>
        <dbReference type="Pfam" id="PF12845"/>
    </source>
</evidence>
<evidence type="ECO:0000313" key="10">
    <source>
        <dbReference type="EMBL" id="KAH1177350.1"/>
    </source>
</evidence>
<sequence>MRGAGPGPALAAQSRAAASVPARWPRASTGKFLLNPPTVMGELGEDDICILNHEKADGIHRREREIPVPAYAGDESIASHFALVTAYEDIKKRLKETEKENSFLKKRVRLLEEKLLGSRLEEETSSVGREQVNKAYQAYREACIDRDNLKSKLDKTIKENTESFKILSEQLQSKEVELLQLRTEVETQQVMRNLNSTPSSWEIEKLNSDLKVHSLEQELEKLKKECNSLRKELQKDQGQELNLLNGDLLQKQNIQSENVQQAYWELKREMSNLHLVTEVQAEVLRKLKTPTATKKASTSAPVQCVEDVEKNLTKLYLTSSGAVYKKPSLSQNDKLLCNAIASPLPRDVKILAEQANLQSWTDERPIPIGSTTCHEQNSYGKSSLEDNSWVFPSPPKPSETMFWEMKNKSSLSNYPIDYLDQCNQNCLHKS</sequence>
<keyword evidence="4" id="KW-0832">Ubl conjugation</keyword>
<feature type="coiled-coil region" evidence="8">
    <location>
        <begin position="87"/>
        <end position="114"/>
    </location>
</feature>
<evidence type="ECO:0000256" key="3">
    <source>
        <dbReference type="ARBA" id="ARBA00022553"/>
    </source>
</evidence>
<dbReference type="InterPro" id="IPR051891">
    <property type="entry name" value="TBK1-IKBKE_adapters"/>
</dbReference>
<feature type="domain" description="Tbk1/Ikki binding" evidence="9">
    <location>
        <begin position="254"/>
        <end position="307"/>
    </location>
</feature>
<keyword evidence="5 8" id="KW-0175">Coiled coil</keyword>
<dbReference type="InterPro" id="IPR024581">
    <property type="entry name" value="TBD"/>
</dbReference>
<gene>
    <name evidence="10" type="ORF">KIL84_011052</name>
</gene>
<dbReference type="GO" id="GO:0005737">
    <property type="term" value="C:cytoplasm"/>
    <property type="evidence" value="ECO:0007669"/>
    <property type="project" value="UniProtKB-SubCell"/>
</dbReference>
<evidence type="ECO:0000256" key="7">
    <source>
        <dbReference type="ARBA" id="ARBA00045676"/>
    </source>
</evidence>
<dbReference type="PANTHER" id="PTHR14432">
    <property type="entry name" value="PROSAPIP2 PROTEIN/5-AZACYTIDINE INDUCED GENE 2"/>
    <property type="match status" value="1"/>
</dbReference>
<reference evidence="10" key="1">
    <citation type="submission" date="2021-09" db="EMBL/GenBank/DDBJ databases">
        <title>The genome of Mauremys mutica provides insights into the evolution of semi-aquatic lifestyle.</title>
        <authorList>
            <person name="Gong S."/>
            <person name="Gao Y."/>
        </authorList>
    </citation>
    <scope>NUCLEOTIDE SEQUENCE</scope>
    <source>
        <strain evidence="10">MM-2020</strain>
        <tissue evidence="10">Muscle</tissue>
    </source>
</reference>
<dbReference type="Pfam" id="PF12845">
    <property type="entry name" value="TBD"/>
    <property type="match status" value="1"/>
</dbReference>
<dbReference type="PANTHER" id="PTHR14432:SF6">
    <property type="entry name" value="5-AZACYTIDINE-INDUCED PROTEIN 2"/>
    <property type="match status" value="1"/>
</dbReference>
<dbReference type="EMBL" id="JAHDVG010000474">
    <property type="protein sequence ID" value="KAH1177350.1"/>
    <property type="molecule type" value="Genomic_DNA"/>
</dbReference>
<evidence type="ECO:0000313" key="11">
    <source>
        <dbReference type="Proteomes" id="UP000827986"/>
    </source>
</evidence>
<evidence type="ECO:0000256" key="4">
    <source>
        <dbReference type="ARBA" id="ARBA00022843"/>
    </source>
</evidence>
<evidence type="ECO:0000256" key="6">
    <source>
        <dbReference type="ARBA" id="ARBA00040858"/>
    </source>
</evidence>
<comment type="function">
    <text evidence="7">Adapter protein which binds TBK1 and IKBKE playing a role in antiviral innate immunity. Activates serine/threonine-protein kinase TBK1 and facilitates its oligomerization. Enhances the phosphorylation of NF-kappa-B p65 subunit RELA by TBK1. Promotes TBK1-induced as well as TNF-alpha or PMA-induced activation of NF-kappa-B. Participates in IFNB promoter activation via TICAM1.</text>
</comment>
<evidence type="ECO:0000256" key="5">
    <source>
        <dbReference type="ARBA" id="ARBA00023054"/>
    </source>
</evidence>
<comment type="caution">
    <text evidence="10">The sequence shown here is derived from an EMBL/GenBank/DDBJ whole genome shotgun (WGS) entry which is preliminary data.</text>
</comment>
<proteinExistence type="predicted"/>
<evidence type="ECO:0000256" key="8">
    <source>
        <dbReference type="SAM" id="Coils"/>
    </source>
</evidence>
<protein>
    <recommendedName>
        <fullName evidence="6">5-azacytidine-induced protein 2</fullName>
    </recommendedName>
</protein>
<feature type="coiled-coil region" evidence="8">
    <location>
        <begin position="164"/>
        <end position="269"/>
    </location>
</feature>
<evidence type="ECO:0000256" key="1">
    <source>
        <dbReference type="ARBA" id="ARBA00004496"/>
    </source>
</evidence>
<keyword evidence="2" id="KW-0963">Cytoplasm</keyword>
<comment type="subcellular location">
    <subcellularLocation>
        <location evidence="1">Cytoplasm</location>
    </subcellularLocation>
</comment>
<keyword evidence="11" id="KW-1185">Reference proteome</keyword>
<dbReference type="AlphaFoldDB" id="A0A9D3XE49"/>
<keyword evidence="3" id="KW-0597">Phosphoprotein</keyword>